<evidence type="ECO:0000256" key="2">
    <source>
        <dbReference type="ARBA" id="ARBA00022603"/>
    </source>
</evidence>
<dbReference type="Pfam" id="PF17843">
    <property type="entry name" value="MycE_N"/>
    <property type="match status" value="1"/>
</dbReference>
<keyword evidence="9" id="KW-1185">Reference proteome</keyword>
<keyword evidence="5" id="KW-0045">Antibiotic biosynthesis</keyword>
<evidence type="ECO:0000256" key="1">
    <source>
        <dbReference type="ARBA" id="ARBA00004792"/>
    </source>
</evidence>
<dbReference type="GO" id="GO:0032259">
    <property type="term" value="P:methylation"/>
    <property type="evidence" value="ECO:0007669"/>
    <property type="project" value="UniProtKB-KW"/>
</dbReference>
<dbReference type="SUPFAM" id="SSF53335">
    <property type="entry name" value="S-adenosyl-L-methionine-dependent methyltransferases"/>
    <property type="match status" value="1"/>
</dbReference>
<feature type="domain" description="Methyltransferase MycE N-terminal" evidence="7">
    <location>
        <begin position="11"/>
        <end position="115"/>
    </location>
</feature>
<dbReference type="RefSeq" id="WP_189267225.1">
    <property type="nucleotide sequence ID" value="NZ_BMML01000021.1"/>
</dbReference>
<dbReference type="InterPro" id="IPR029063">
    <property type="entry name" value="SAM-dependent_MTases_sf"/>
</dbReference>
<dbReference type="InterPro" id="IPR040800">
    <property type="entry name" value="MycE_N"/>
</dbReference>
<name>A0A918CV70_9ACTN</name>
<gene>
    <name evidence="8" type="ORF">GCM10011578_073610</name>
</gene>
<dbReference type="Gene3D" id="3.40.50.150">
    <property type="entry name" value="Vaccinia Virus protein VP39"/>
    <property type="match status" value="1"/>
</dbReference>
<keyword evidence="4" id="KW-0949">S-adenosyl-L-methionine</keyword>
<dbReference type="GO" id="GO:0008168">
    <property type="term" value="F:methyltransferase activity"/>
    <property type="evidence" value="ECO:0007669"/>
    <property type="project" value="UniProtKB-KW"/>
</dbReference>
<evidence type="ECO:0000313" key="8">
    <source>
        <dbReference type="EMBL" id="GGN33637.1"/>
    </source>
</evidence>
<evidence type="ECO:0000256" key="4">
    <source>
        <dbReference type="ARBA" id="ARBA00022691"/>
    </source>
</evidence>
<comment type="caution">
    <text evidence="8">The sequence shown here is derived from an EMBL/GenBank/DDBJ whole genome shotgun (WGS) entry which is preliminary data.</text>
</comment>
<evidence type="ECO:0000256" key="6">
    <source>
        <dbReference type="SAM" id="MobiDB-lite"/>
    </source>
</evidence>
<organism evidence="8 9">
    <name type="scientific">Streptomyces fuscichromogenes</name>
    <dbReference type="NCBI Taxonomy" id="1324013"/>
    <lineage>
        <taxon>Bacteria</taxon>
        <taxon>Bacillati</taxon>
        <taxon>Actinomycetota</taxon>
        <taxon>Actinomycetes</taxon>
        <taxon>Kitasatosporales</taxon>
        <taxon>Streptomycetaceae</taxon>
        <taxon>Streptomyces</taxon>
    </lineage>
</organism>
<accession>A0A918CV70</accession>
<dbReference type="Proteomes" id="UP000653411">
    <property type="component" value="Unassembled WGS sequence"/>
</dbReference>
<keyword evidence="3" id="KW-0808">Transferase</keyword>
<reference evidence="8" key="1">
    <citation type="journal article" date="2014" name="Int. J. Syst. Evol. Microbiol.">
        <title>Complete genome sequence of Corynebacterium casei LMG S-19264T (=DSM 44701T), isolated from a smear-ripened cheese.</title>
        <authorList>
            <consortium name="US DOE Joint Genome Institute (JGI-PGF)"/>
            <person name="Walter F."/>
            <person name="Albersmeier A."/>
            <person name="Kalinowski J."/>
            <person name="Ruckert C."/>
        </authorList>
    </citation>
    <scope>NUCLEOTIDE SEQUENCE</scope>
    <source>
        <strain evidence="8">CGMCC 4.7110</strain>
    </source>
</reference>
<comment type="pathway">
    <text evidence="1">Antibiotic biosynthesis.</text>
</comment>
<evidence type="ECO:0000313" key="9">
    <source>
        <dbReference type="Proteomes" id="UP000653411"/>
    </source>
</evidence>
<dbReference type="GO" id="GO:0017000">
    <property type="term" value="P:antibiotic biosynthetic process"/>
    <property type="evidence" value="ECO:0007669"/>
    <property type="project" value="UniProtKB-KW"/>
</dbReference>
<dbReference type="EMBL" id="BMML01000021">
    <property type="protein sequence ID" value="GGN33637.1"/>
    <property type="molecule type" value="Genomic_DNA"/>
</dbReference>
<evidence type="ECO:0000259" key="7">
    <source>
        <dbReference type="Pfam" id="PF17843"/>
    </source>
</evidence>
<dbReference type="Gene3D" id="3.30.1050.30">
    <property type="match status" value="1"/>
</dbReference>
<sequence>MSAEARALENTLIGLADRPDGEAAARLAEIGAARCAGVLLRELASRAALFPEPAGKTTVLVTLLLGGEPLRYGITLGGGVHEVTGAPETAVASLTQDLVELLRSLHGAPGRHTATLDLQVAEPDRPLFDPADPAHAQRASAVTALHQLAAVINRREHSLDELAVRFGSDKWGGHWYTPHYDRYFAPLRNRPVTVLEIGIGGYDAPDQGGASLRMWKHYFPRGTVYGLDIHEKHGIAEPRLVPLQGDQADARYLEELARDSGPFDIVIDDGSHLNHHVLTSFRTLLPHVRPGGLYVIEDVQTAYWPGWGGNDSDLDDPGTSMGLVKGLLDGLNHQERRPAADAAGPSYTDRNIAGVHVHHNLVVIEKAVNAEQGAPSWVPRDTDPESWYTDAAKNN</sequence>
<feature type="region of interest" description="Disordered" evidence="6">
    <location>
        <begin position="373"/>
        <end position="395"/>
    </location>
</feature>
<dbReference type="Pfam" id="PF13578">
    <property type="entry name" value="Methyltransf_24"/>
    <property type="match status" value="1"/>
</dbReference>
<keyword evidence="2" id="KW-0489">Methyltransferase</keyword>
<evidence type="ECO:0000256" key="3">
    <source>
        <dbReference type="ARBA" id="ARBA00022679"/>
    </source>
</evidence>
<reference evidence="8" key="2">
    <citation type="submission" date="2020-09" db="EMBL/GenBank/DDBJ databases">
        <authorList>
            <person name="Sun Q."/>
            <person name="Zhou Y."/>
        </authorList>
    </citation>
    <scope>NUCLEOTIDE SEQUENCE</scope>
    <source>
        <strain evidence="8">CGMCC 4.7110</strain>
    </source>
</reference>
<evidence type="ECO:0000256" key="5">
    <source>
        <dbReference type="ARBA" id="ARBA00023194"/>
    </source>
</evidence>
<protein>
    <recommendedName>
        <fullName evidence="7">Methyltransferase MycE N-terminal domain-containing protein</fullName>
    </recommendedName>
</protein>
<dbReference type="AlphaFoldDB" id="A0A918CV70"/>
<proteinExistence type="predicted"/>